<feature type="transmembrane region" description="Helical" evidence="1">
    <location>
        <begin position="77"/>
        <end position="96"/>
    </location>
</feature>
<gene>
    <name evidence="3" type="ORF">BJG266_LOCUS23411</name>
    <name evidence="4" type="ORF">QVE165_LOCUS37067</name>
</gene>
<comment type="caution">
    <text evidence="4">The sequence shown here is derived from an EMBL/GenBank/DDBJ whole genome shotgun (WGS) entry which is preliminary data.</text>
</comment>
<keyword evidence="2" id="KW-0732">Signal</keyword>
<organism evidence="4 5">
    <name type="scientific">Adineta steineri</name>
    <dbReference type="NCBI Taxonomy" id="433720"/>
    <lineage>
        <taxon>Eukaryota</taxon>
        <taxon>Metazoa</taxon>
        <taxon>Spiralia</taxon>
        <taxon>Gnathifera</taxon>
        <taxon>Rotifera</taxon>
        <taxon>Eurotatoria</taxon>
        <taxon>Bdelloidea</taxon>
        <taxon>Adinetida</taxon>
        <taxon>Adinetidae</taxon>
        <taxon>Adineta</taxon>
    </lineage>
</organism>
<evidence type="ECO:0000256" key="1">
    <source>
        <dbReference type="SAM" id="Phobius"/>
    </source>
</evidence>
<keyword evidence="1" id="KW-0472">Membrane</keyword>
<proteinExistence type="predicted"/>
<dbReference type="EMBL" id="CAJNOM010000380">
    <property type="protein sequence ID" value="CAF1405204.1"/>
    <property type="molecule type" value="Genomic_DNA"/>
</dbReference>
<dbReference type="OrthoDB" id="10015145at2759"/>
<feature type="signal peptide" evidence="2">
    <location>
        <begin position="1"/>
        <end position="25"/>
    </location>
</feature>
<evidence type="ECO:0000313" key="4">
    <source>
        <dbReference type="EMBL" id="CAF1405204.1"/>
    </source>
</evidence>
<evidence type="ECO:0000313" key="5">
    <source>
        <dbReference type="Proteomes" id="UP000663832"/>
    </source>
</evidence>
<protein>
    <submittedName>
        <fullName evidence="4">Uncharacterized protein</fullName>
    </submittedName>
</protein>
<dbReference type="EMBL" id="CAJNOI010000156">
    <property type="protein sequence ID" value="CAF1138524.1"/>
    <property type="molecule type" value="Genomic_DNA"/>
</dbReference>
<accession>A0A815LF00</accession>
<dbReference type="Proteomes" id="UP000663832">
    <property type="component" value="Unassembled WGS sequence"/>
</dbReference>
<feature type="chain" id="PRO_5036228126" evidence="2">
    <location>
        <begin position="26"/>
        <end position="185"/>
    </location>
</feature>
<dbReference type="Proteomes" id="UP000663877">
    <property type="component" value="Unassembled WGS sequence"/>
</dbReference>
<keyword evidence="1" id="KW-0812">Transmembrane</keyword>
<sequence>MSGQPNNYIFSILILFTFICTNVYSVTCRYDQITCQTYSYTWCCETYQYCGSTSGSCLYYTTRVPVPTPSSDLPPSLLTVIIVVPIVFIVTCLSCWMQSQKHARSSTIDTNNEIGSYTYHQQSRHRPGRTFQVHPVYDANGRSPIPSIYEEAPPSYEAAMSNVPPKHSLVLSPPVTATVDENSNC</sequence>
<keyword evidence="5" id="KW-1185">Reference proteome</keyword>
<keyword evidence="1" id="KW-1133">Transmembrane helix</keyword>
<reference evidence="4" key="1">
    <citation type="submission" date="2021-02" db="EMBL/GenBank/DDBJ databases">
        <authorList>
            <person name="Nowell W R."/>
        </authorList>
    </citation>
    <scope>NUCLEOTIDE SEQUENCE</scope>
</reference>
<evidence type="ECO:0000256" key="2">
    <source>
        <dbReference type="SAM" id="SignalP"/>
    </source>
</evidence>
<dbReference type="AlphaFoldDB" id="A0A815LF00"/>
<name>A0A815LF00_9BILA</name>
<evidence type="ECO:0000313" key="3">
    <source>
        <dbReference type="EMBL" id="CAF1138524.1"/>
    </source>
</evidence>